<dbReference type="Pfam" id="PF03551">
    <property type="entry name" value="PadR"/>
    <property type="match status" value="1"/>
</dbReference>
<dbReference type="Gene3D" id="1.10.10.10">
    <property type="entry name" value="Winged helix-like DNA-binding domain superfamily/Winged helix DNA-binding domain"/>
    <property type="match status" value="1"/>
</dbReference>
<dbReference type="Proteomes" id="UP000886268">
    <property type="component" value="Unassembled WGS sequence"/>
</dbReference>
<sequence length="137" mass="16621">MLIKKTSVKENFLEKQCDYSLHRFSRFVQPSLLLFLSKKPSYGYELIDKLKTLGFHNESVDVGAVYRTLRKLEKDKFIKSTWEKPRFGRKRRIYHITNNGKRLLALWVERIKERRQALNKFIRIYQQEIKIEINEKN</sequence>
<evidence type="ECO:0000313" key="2">
    <source>
        <dbReference type="EMBL" id="HEB73719.1"/>
    </source>
</evidence>
<comment type="caution">
    <text evidence="2">The sequence shown here is derived from an EMBL/GenBank/DDBJ whole genome shotgun (WGS) entry which is preliminary data.</text>
</comment>
<feature type="domain" description="Transcription regulator PadR N-terminal" evidence="1">
    <location>
        <begin position="32"/>
        <end position="105"/>
    </location>
</feature>
<dbReference type="InterPro" id="IPR005149">
    <property type="entry name" value="Tscrpt_reg_PadR_N"/>
</dbReference>
<dbReference type="InterPro" id="IPR036390">
    <property type="entry name" value="WH_DNA-bd_sf"/>
</dbReference>
<dbReference type="InterPro" id="IPR036388">
    <property type="entry name" value="WH-like_DNA-bd_sf"/>
</dbReference>
<evidence type="ECO:0000259" key="1">
    <source>
        <dbReference type="Pfam" id="PF03551"/>
    </source>
</evidence>
<dbReference type="AlphaFoldDB" id="A0A7V1I3I2"/>
<dbReference type="InterPro" id="IPR052509">
    <property type="entry name" value="Metal_resp_DNA-bind_regulator"/>
</dbReference>
<reference evidence="2" key="1">
    <citation type="journal article" date="2020" name="mSystems">
        <title>Genome- and Community-Level Interaction Insights into Carbon Utilization and Element Cycling Functions of Hydrothermarchaeota in Hydrothermal Sediment.</title>
        <authorList>
            <person name="Zhou Z."/>
            <person name="Liu Y."/>
            <person name="Xu W."/>
            <person name="Pan J."/>
            <person name="Luo Z.H."/>
            <person name="Li M."/>
        </authorList>
    </citation>
    <scope>NUCLEOTIDE SEQUENCE [LARGE SCALE GENOMIC DNA]</scope>
    <source>
        <strain evidence="2">HyVt-45</strain>
    </source>
</reference>
<dbReference type="SUPFAM" id="SSF46785">
    <property type="entry name" value="Winged helix' DNA-binding domain"/>
    <property type="match status" value="1"/>
</dbReference>
<name>A0A7V1I3I2_DESA2</name>
<dbReference type="PANTHER" id="PTHR33169:SF14">
    <property type="entry name" value="TRANSCRIPTIONAL REGULATOR RV3488"/>
    <property type="match status" value="1"/>
</dbReference>
<gene>
    <name evidence="2" type="ORF">ENJ03_00665</name>
</gene>
<accession>A0A7V1I3I2</accession>
<protein>
    <submittedName>
        <fullName evidence="2">PadR family transcriptional regulator</fullName>
    </submittedName>
</protein>
<organism evidence="2">
    <name type="scientific">Desulfofervidus auxilii</name>
    <dbReference type="NCBI Taxonomy" id="1621989"/>
    <lineage>
        <taxon>Bacteria</taxon>
        <taxon>Pseudomonadati</taxon>
        <taxon>Thermodesulfobacteriota</taxon>
        <taxon>Candidatus Desulfofervidia</taxon>
        <taxon>Candidatus Desulfofervidales</taxon>
        <taxon>Candidatus Desulfofervidaceae</taxon>
        <taxon>Candidatus Desulfofervidus</taxon>
    </lineage>
</organism>
<dbReference type="PANTHER" id="PTHR33169">
    <property type="entry name" value="PADR-FAMILY TRANSCRIPTIONAL REGULATOR"/>
    <property type="match status" value="1"/>
</dbReference>
<proteinExistence type="predicted"/>
<dbReference type="EMBL" id="DRKW01000037">
    <property type="protein sequence ID" value="HEB73719.1"/>
    <property type="molecule type" value="Genomic_DNA"/>
</dbReference>